<reference evidence="6 7" key="1">
    <citation type="submission" date="2016-07" db="EMBL/GenBank/DDBJ databases">
        <authorList>
            <person name="Lefevre C.T."/>
        </authorList>
    </citation>
    <scope>NUCLEOTIDE SEQUENCE [LARGE SCALE GENOMIC DNA]</scope>
    <source>
        <strain evidence="6">PR1</strain>
    </source>
</reference>
<name>A0A1C3RFJ3_9PROT</name>
<accession>A0A1C3RFJ3</accession>
<evidence type="ECO:0000256" key="4">
    <source>
        <dbReference type="ARBA" id="ARBA00023163"/>
    </source>
</evidence>
<sequence length="286" mass="31767">MEYLDLSQLRTFVAVAEQGSFAQAADVLEISAPTVSLQMKKLEENVRIPLFNSQGRGKTITDAGYRFLEQARKMLSMNDVLLSECEQLSTRGRIRIGTTQDFAETKLLGLLKSFKERNPNIQIDLNVDMNRNIHKAFKEGKLDIAIAGKDPKADNGGEIVFKAPLIWICAEDFHLPTEASLPLVLFHEPCIVRDLTLDYLNQAGLPWHISSVSPSLQGIFAATRAGFGITARTREQLGEGLREATELTFLPQLPSLEIALYTHKTSSSDMKTIAVLTDLVRTSLFS</sequence>
<keyword evidence="4" id="KW-0804">Transcription</keyword>
<keyword evidence="3" id="KW-0238">DNA-binding</keyword>
<evidence type="ECO:0000313" key="7">
    <source>
        <dbReference type="Proteomes" id="UP000231658"/>
    </source>
</evidence>
<dbReference type="GO" id="GO:0003700">
    <property type="term" value="F:DNA-binding transcription factor activity"/>
    <property type="evidence" value="ECO:0007669"/>
    <property type="project" value="InterPro"/>
</dbReference>
<dbReference type="STRING" id="1867952.MTBPR1_160041"/>
<dbReference type="SUPFAM" id="SSF53850">
    <property type="entry name" value="Periplasmic binding protein-like II"/>
    <property type="match status" value="1"/>
</dbReference>
<dbReference type="InterPro" id="IPR000847">
    <property type="entry name" value="LysR_HTH_N"/>
</dbReference>
<dbReference type="InterPro" id="IPR050176">
    <property type="entry name" value="LTTR"/>
</dbReference>
<keyword evidence="2" id="KW-0805">Transcription regulation</keyword>
<dbReference type="InterPro" id="IPR036388">
    <property type="entry name" value="WH-like_DNA-bd_sf"/>
</dbReference>
<dbReference type="PROSITE" id="PS50931">
    <property type="entry name" value="HTH_LYSR"/>
    <property type="match status" value="1"/>
</dbReference>
<dbReference type="InterPro" id="IPR005119">
    <property type="entry name" value="LysR_subst-bd"/>
</dbReference>
<dbReference type="SUPFAM" id="SSF46785">
    <property type="entry name" value="Winged helix' DNA-binding domain"/>
    <property type="match status" value="1"/>
</dbReference>
<dbReference type="Gene3D" id="1.10.10.10">
    <property type="entry name" value="Winged helix-like DNA-binding domain superfamily/Winged helix DNA-binding domain"/>
    <property type="match status" value="1"/>
</dbReference>
<dbReference type="Proteomes" id="UP000231658">
    <property type="component" value="Unassembled WGS sequence"/>
</dbReference>
<dbReference type="Gene3D" id="3.40.190.10">
    <property type="entry name" value="Periplasmic binding protein-like II"/>
    <property type="match status" value="2"/>
</dbReference>
<dbReference type="FunFam" id="1.10.10.10:FF:000001">
    <property type="entry name" value="LysR family transcriptional regulator"/>
    <property type="match status" value="1"/>
</dbReference>
<protein>
    <submittedName>
        <fullName evidence="6">Putative Transcriptional regulator</fullName>
    </submittedName>
</protein>
<proteinExistence type="inferred from homology"/>
<dbReference type="Pfam" id="PF00126">
    <property type="entry name" value="HTH_1"/>
    <property type="match status" value="1"/>
</dbReference>
<dbReference type="PANTHER" id="PTHR30579:SF7">
    <property type="entry name" value="HTH-TYPE TRANSCRIPTIONAL REGULATOR LRHA-RELATED"/>
    <property type="match status" value="1"/>
</dbReference>
<gene>
    <name evidence="6" type="ORF">MTBPR1_160041</name>
</gene>
<dbReference type="PANTHER" id="PTHR30579">
    <property type="entry name" value="TRANSCRIPTIONAL REGULATOR"/>
    <property type="match status" value="1"/>
</dbReference>
<evidence type="ECO:0000256" key="2">
    <source>
        <dbReference type="ARBA" id="ARBA00023015"/>
    </source>
</evidence>
<evidence type="ECO:0000313" key="6">
    <source>
        <dbReference type="EMBL" id="SCA56050.1"/>
    </source>
</evidence>
<feature type="domain" description="HTH lysR-type" evidence="5">
    <location>
        <begin position="4"/>
        <end position="61"/>
    </location>
</feature>
<dbReference type="GO" id="GO:0003677">
    <property type="term" value="F:DNA binding"/>
    <property type="evidence" value="ECO:0007669"/>
    <property type="project" value="UniProtKB-KW"/>
</dbReference>
<evidence type="ECO:0000256" key="3">
    <source>
        <dbReference type="ARBA" id="ARBA00023125"/>
    </source>
</evidence>
<comment type="similarity">
    <text evidence="1">Belongs to the LysR transcriptional regulatory family.</text>
</comment>
<dbReference type="Pfam" id="PF03466">
    <property type="entry name" value="LysR_substrate"/>
    <property type="match status" value="1"/>
</dbReference>
<evidence type="ECO:0000256" key="1">
    <source>
        <dbReference type="ARBA" id="ARBA00009437"/>
    </source>
</evidence>
<keyword evidence="7" id="KW-1185">Reference proteome</keyword>
<dbReference type="EMBL" id="FLYE01000008">
    <property type="protein sequence ID" value="SCA56050.1"/>
    <property type="molecule type" value="Genomic_DNA"/>
</dbReference>
<organism evidence="6 7">
    <name type="scientific">Candidatus Terasakiella magnetica</name>
    <dbReference type="NCBI Taxonomy" id="1867952"/>
    <lineage>
        <taxon>Bacteria</taxon>
        <taxon>Pseudomonadati</taxon>
        <taxon>Pseudomonadota</taxon>
        <taxon>Alphaproteobacteria</taxon>
        <taxon>Rhodospirillales</taxon>
        <taxon>Terasakiellaceae</taxon>
        <taxon>Terasakiella</taxon>
    </lineage>
</organism>
<dbReference type="AlphaFoldDB" id="A0A1C3RFJ3"/>
<dbReference type="InterPro" id="IPR036390">
    <property type="entry name" value="WH_DNA-bd_sf"/>
</dbReference>
<evidence type="ECO:0000259" key="5">
    <source>
        <dbReference type="PROSITE" id="PS50931"/>
    </source>
</evidence>